<dbReference type="EnsemblMetazoa" id="ISCW001777-RA">
    <property type="protein sequence ID" value="ISCW001777-PA"/>
    <property type="gene ID" value="ISCW001777"/>
</dbReference>
<reference evidence="2 4" key="1">
    <citation type="submission" date="2008-03" db="EMBL/GenBank/DDBJ databases">
        <title>Annotation of Ixodes scapularis.</title>
        <authorList>
            <consortium name="Ixodes scapularis Genome Project Consortium"/>
            <person name="Caler E."/>
            <person name="Hannick L.I."/>
            <person name="Bidwell S."/>
            <person name="Joardar V."/>
            <person name="Thiagarajan M."/>
            <person name="Amedeo P."/>
            <person name="Galinsky K.J."/>
            <person name="Schobel S."/>
            <person name="Inman J."/>
            <person name="Hostetler J."/>
            <person name="Miller J."/>
            <person name="Hammond M."/>
            <person name="Megy K."/>
            <person name="Lawson D."/>
            <person name="Kodira C."/>
            <person name="Sutton G."/>
            <person name="Meyer J."/>
            <person name="Hill C.A."/>
            <person name="Birren B."/>
            <person name="Nene V."/>
            <person name="Collins F."/>
            <person name="Alarcon-Chaidez F."/>
            <person name="Wikel S."/>
            <person name="Strausberg R."/>
        </authorList>
    </citation>
    <scope>NUCLEOTIDE SEQUENCE [LARGE SCALE GENOMIC DNA]</scope>
    <source>
        <strain evidence="4">Wikel</strain>
        <strain evidence="2">Wikel colony</strain>
    </source>
</reference>
<dbReference type="VEuPathDB" id="VectorBase:ISCI001777"/>
<reference evidence="3" key="2">
    <citation type="submission" date="2020-05" db="UniProtKB">
        <authorList>
            <consortium name="EnsemblMetazoa"/>
        </authorList>
    </citation>
    <scope>IDENTIFICATION</scope>
    <source>
        <strain evidence="3">wikel</strain>
    </source>
</reference>
<dbReference type="EMBL" id="ABJB010421009">
    <property type="status" value="NOT_ANNOTATED_CDS"/>
    <property type="molecule type" value="Genomic_DNA"/>
</dbReference>
<dbReference type="Proteomes" id="UP000001555">
    <property type="component" value="Unassembled WGS sequence"/>
</dbReference>
<protein>
    <submittedName>
        <fullName evidence="2 3">Uncharacterized protein</fullName>
    </submittedName>
</protein>
<evidence type="ECO:0000313" key="2">
    <source>
        <dbReference type="EMBL" id="EEC00231.1"/>
    </source>
</evidence>
<gene>
    <name evidence="2" type="ORF">IscW_ISCW001777</name>
</gene>
<dbReference type="EMBL" id="ABJB010352178">
    <property type="status" value="NOT_ANNOTATED_CDS"/>
    <property type="molecule type" value="Genomic_DNA"/>
</dbReference>
<name>B7P0V9_IXOSC</name>
<keyword evidence="4" id="KW-1185">Reference proteome</keyword>
<organism>
    <name type="scientific">Ixodes scapularis</name>
    <name type="common">Black-legged tick</name>
    <name type="synonym">Deer tick</name>
    <dbReference type="NCBI Taxonomy" id="6945"/>
    <lineage>
        <taxon>Eukaryota</taxon>
        <taxon>Metazoa</taxon>
        <taxon>Ecdysozoa</taxon>
        <taxon>Arthropoda</taxon>
        <taxon>Chelicerata</taxon>
        <taxon>Arachnida</taxon>
        <taxon>Acari</taxon>
        <taxon>Parasitiformes</taxon>
        <taxon>Ixodida</taxon>
        <taxon>Ixodoidea</taxon>
        <taxon>Ixodidae</taxon>
        <taxon>Ixodinae</taxon>
        <taxon>Ixodes</taxon>
    </lineage>
</organism>
<dbReference type="EMBL" id="ABJB010528655">
    <property type="status" value="NOT_ANNOTATED_CDS"/>
    <property type="molecule type" value="Genomic_DNA"/>
</dbReference>
<evidence type="ECO:0000256" key="1">
    <source>
        <dbReference type="SAM" id="MobiDB-lite"/>
    </source>
</evidence>
<sequence length="293" mass="32280">MIIKGPVPLTEEQLQTLTHQLVLKRAWDLQLAAFPGTNPTKALYVPQDAKIPRPVAALLNFFGHVFNTCDGFDHLVAGPLRPVQQIPEYWKPQPDLRKAYHILQAVLKVKPKIQIAFSAILLRQTSLQKNDCRAELKDLLEKLVNQRNAKTKKDSELGASSGHPEDAQQAPLTVPALACPAEEAEPRANKAKTRAGETRARPLKTNDAEARAEVAEARAEEATTKAEEVEARTSEAEARAAPLKTEDAVARADEATTRAEEAEVRAEEAETKVVEGKAQMAFMLYDLLFALEP</sequence>
<dbReference type="HOGENOM" id="CLU_950868_0_0_1"/>
<dbReference type="EMBL" id="ABJB010165490">
    <property type="status" value="NOT_ANNOTATED_CDS"/>
    <property type="molecule type" value="Genomic_DNA"/>
</dbReference>
<evidence type="ECO:0000313" key="3">
    <source>
        <dbReference type="EnsemblMetazoa" id="ISCW001777-PA"/>
    </source>
</evidence>
<dbReference type="InParanoid" id="B7P0V9"/>
<feature type="compositionally biased region" description="Basic and acidic residues" evidence="1">
    <location>
        <begin position="184"/>
        <end position="264"/>
    </location>
</feature>
<proteinExistence type="predicted"/>
<accession>B7P0V9</accession>
<dbReference type="PaxDb" id="6945-B7P0V9"/>
<dbReference type="AlphaFoldDB" id="B7P0V9"/>
<evidence type="ECO:0000313" key="4">
    <source>
        <dbReference type="Proteomes" id="UP000001555"/>
    </source>
</evidence>
<dbReference type="EMBL" id="DS613042">
    <property type="protein sequence ID" value="EEC00231.1"/>
    <property type="molecule type" value="Genomic_DNA"/>
</dbReference>
<dbReference type="OrthoDB" id="123207at2759"/>
<dbReference type="EMBL" id="ABJB010609456">
    <property type="status" value="NOT_ANNOTATED_CDS"/>
    <property type="molecule type" value="Genomic_DNA"/>
</dbReference>
<feature type="region of interest" description="Disordered" evidence="1">
    <location>
        <begin position="148"/>
        <end position="264"/>
    </location>
</feature>
<dbReference type="VEuPathDB" id="VectorBase:ISCP_019766"/>
<dbReference type="SUPFAM" id="SSF57997">
    <property type="entry name" value="Tropomyosin"/>
    <property type="match status" value="1"/>
</dbReference>
<dbReference type="VEuPathDB" id="VectorBase:ISCW001777"/>